<dbReference type="GO" id="GO:0008775">
    <property type="term" value="F:acetate CoA-transferase activity"/>
    <property type="evidence" value="ECO:0007669"/>
    <property type="project" value="InterPro"/>
</dbReference>
<dbReference type="EMBL" id="FXUF01000007">
    <property type="protein sequence ID" value="SMP58960.1"/>
    <property type="molecule type" value="Genomic_DNA"/>
</dbReference>
<feature type="domain" description="Acetyl-CoA hydrolase/transferase N-terminal" evidence="3">
    <location>
        <begin position="12"/>
        <end position="192"/>
    </location>
</feature>
<dbReference type="GO" id="GO:0006083">
    <property type="term" value="P:acetate metabolic process"/>
    <property type="evidence" value="ECO:0007669"/>
    <property type="project" value="InterPro"/>
</dbReference>
<dbReference type="Proteomes" id="UP001158066">
    <property type="component" value="Unassembled WGS sequence"/>
</dbReference>
<dbReference type="InterPro" id="IPR003702">
    <property type="entry name" value="ActCoA_hydro_N"/>
</dbReference>
<proteinExistence type="inferred from homology"/>
<dbReference type="Gene3D" id="3.40.1080.10">
    <property type="entry name" value="Glutaconate Coenzyme A-transferase"/>
    <property type="match status" value="1"/>
</dbReference>
<dbReference type="Pfam" id="PF13336">
    <property type="entry name" value="AcetylCoA_hyd_C"/>
    <property type="match status" value="1"/>
</dbReference>
<dbReference type="Pfam" id="PF02550">
    <property type="entry name" value="AcetylCoA_hydro"/>
    <property type="match status" value="1"/>
</dbReference>
<evidence type="ECO:0000259" key="3">
    <source>
        <dbReference type="Pfam" id="PF02550"/>
    </source>
</evidence>
<dbReference type="Gene3D" id="3.40.1080.20">
    <property type="entry name" value="Acetyl-CoA hydrolase/transferase C-terminal domain"/>
    <property type="match status" value="1"/>
</dbReference>
<dbReference type="InterPro" id="IPR038460">
    <property type="entry name" value="AcetylCoA_hyd_C_sf"/>
</dbReference>
<keyword evidence="6" id="KW-1185">Reference proteome</keyword>
<sequence length="442" mass="48171">MSLQEHSQSNWQAAYRQKCGTAAEVIQHIPNNSRVAIGHAAGEPLTLVEAMVANFRQYENVETTHMFPLGGCGYMEPGMEPHFRHNGLFLGGIARDAVADGRADYTPSFFFEIPQLFKNGTLPVDVALIQVSPPDQHGYCSLGVSVDYTRSITDAARILIAQVNDQMPVTYGDTFVHVSQMDYIVEDSRPLVEIPLPKVGEVEHQIGAHCASLIEDGATLQLGIGALPDAVATFLKDKNDLGLHTEMFSDGVLDLLANGNINNRKKGIHEGISIANFLMGTRRLYDYVHQNPAVQLYPADYVNHPMTVAKNNRMVCINSAIQVDLMGQVVAETMGYRQFSGTGGQVDFVRGASLSPGGKSIIAFSATAAKGKVSRIVPLLDEGAAVTTSRNDVHYVVTEYGIAQLKGKTLEDRARALIAIAHPDFRDQLAEAAKKRFSRFSL</sequence>
<keyword evidence="2" id="KW-0808">Transferase</keyword>
<feature type="domain" description="Acetyl-CoA hydrolase/transferase C-terminal" evidence="4">
    <location>
        <begin position="280"/>
        <end position="433"/>
    </location>
</feature>
<dbReference type="SUPFAM" id="SSF100950">
    <property type="entry name" value="NagB/RpiA/CoA transferase-like"/>
    <property type="match status" value="2"/>
</dbReference>
<dbReference type="RefSeq" id="WP_283409459.1">
    <property type="nucleotide sequence ID" value="NZ_FXUF01000007.1"/>
</dbReference>
<dbReference type="InterPro" id="IPR026888">
    <property type="entry name" value="AcetylCoA_hyd_C"/>
</dbReference>
<protein>
    <submittedName>
        <fullName evidence="5">4-hydroxybutyrate CoA-transferase</fullName>
    </submittedName>
</protein>
<evidence type="ECO:0000259" key="4">
    <source>
        <dbReference type="Pfam" id="PF13336"/>
    </source>
</evidence>
<accession>A0AA45WWF1</accession>
<evidence type="ECO:0000256" key="2">
    <source>
        <dbReference type="ARBA" id="ARBA00022679"/>
    </source>
</evidence>
<dbReference type="PANTHER" id="PTHR21432:SF20">
    <property type="entry name" value="ACETYL-COA HYDROLASE"/>
    <property type="match status" value="1"/>
</dbReference>
<dbReference type="InterPro" id="IPR037171">
    <property type="entry name" value="NagB/RpiA_transferase-like"/>
</dbReference>
<name>A0AA45WWF1_9CLOT</name>
<reference evidence="5" key="1">
    <citation type="submission" date="2017-05" db="EMBL/GenBank/DDBJ databases">
        <authorList>
            <person name="Varghese N."/>
            <person name="Submissions S."/>
        </authorList>
    </citation>
    <scope>NUCLEOTIDE SEQUENCE</scope>
    <source>
        <strain evidence="5">Su22</strain>
    </source>
</reference>
<dbReference type="Gene3D" id="3.30.750.70">
    <property type="entry name" value="4-hydroxybutyrate coenzyme like domains"/>
    <property type="match status" value="1"/>
</dbReference>
<comment type="caution">
    <text evidence="5">The sequence shown here is derived from an EMBL/GenBank/DDBJ whole genome shotgun (WGS) entry which is preliminary data.</text>
</comment>
<evidence type="ECO:0000256" key="1">
    <source>
        <dbReference type="ARBA" id="ARBA00009632"/>
    </source>
</evidence>
<gene>
    <name evidence="5" type="ORF">SAMN06296020_107136</name>
</gene>
<organism evidence="5 6">
    <name type="scientific">Anoxynatronum buryatiense</name>
    <dbReference type="NCBI Taxonomy" id="489973"/>
    <lineage>
        <taxon>Bacteria</taxon>
        <taxon>Bacillati</taxon>
        <taxon>Bacillota</taxon>
        <taxon>Clostridia</taxon>
        <taxon>Eubacteriales</taxon>
        <taxon>Clostridiaceae</taxon>
        <taxon>Anoxynatronum</taxon>
    </lineage>
</organism>
<comment type="similarity">
    <text evidence="1">Belongs to the acetyl-CoA hydrolase/transferase family.</text>
</comment>
<evidence type="ECO:0000313" key="6">
    <source>
        <dbReference type="Proteomes" id="UP001158066"/>
    </source>
</evidence>
<dbReference type="PANTHER" id="PTHR21432">
    <property type="entry name" value="ACETYL-COA HYDROLASE-RELATED"/>
    <property type="match status" value="1"/>
</dbReference>
<dbReference type="InterPro" id="IPR046433">
    <property type="entry name" value="ActCoA_hydro"/>
</dbReference>
<evidence type="ECO:0000313" key="5">
    <source>
        <dbReference type="EMBL" id="SMP58960.1"/>
    </source>
</evidence>
<dbReference type="AlphaFoldDB" id="A0AA45WWF1"/>